<reference evidence="7 8" key="1">
    <citation type="journal article" date="2019" name="Microbiol. Resour. Announc.">
        <title>Draft Genome Sequence of the Most Traditional epsilon-Poly-l-Lysine Producer, Streptomyces albulus NBRC14147.</title>
        <authorList>
            <person name="Yamanaka K."/>
            <person name="Hamano Y."/>
        </authorList>
    </citation>
    <scope>NUCLEOTIDE SEQUENCE [LARGE SCALE GENOMIC DNA]</scope>
    <source>
        <strain evidence="7 8">NBRC 14147</strain>
    </source>
</reference>
<evidence type="ECO:0000256" key="2">
    <source>
        <dbReference type="ARBA" id="ARBA00022576"/>
    </source>
</evidence>
<dbReference type="eggNOG" id="COG0399">
    <property type="taxonomic scope" value="Bacteria"/>
</dbReference>
<evidence type="ECO:0000313" key="8">
    <source>
        <dbReference type="Proteomes" id="UP000288351"/>
    </source>
</evidence>
<sequence length="352" mass="39320">MSFTYPVSRPALNGRELEYLTATVEDGWISSQGPMVRRFEQAFADYNGTAHGVACSSGTTALTLALRALGVGPGDEVIVPEFTMVASAWAVTYTGATPVFVDCGDDLNIDVSRIEEKITSRTKVLMPVHVYGRRCDMDAIMDIAFQYNLKVVEDSAEAHGVRPTGDIACYSLFANKIITAGEGGICLTDDPKLADQIAHLRAMAFTKDHSFLHKKLAYNYRITAMQAAVALAQTERLDEILEVRRRIEKHYDEGLADVPGITLMPPRDVLWMYDLRAERRAELQAFLADHSIETRLFFKPMSRQPMYFDPDWPSLKASEFAEDGLYLPTHTDLSPADQDFIVSKIRAFYGVR</sequence>
<evidence type="ECO:0000256" key="3">
    <source>
        <dbReference type="ARBA" id="ARBA00022679"/>
    </source>
</evidence>
<evidence type="ECO:0000256" key="5">
    <source>
        <dbReference type="ARBA" id="ARBA00038398"/>
    </source>
</evidence>
<evidence type="ECO:0000313" key="7">
    <source>
        <dbReference type="EMBL" id="GCB89525.1"/>
    </source>
</evidence>
<dbReference type="CDD" id="cd00616">
    <property type="entry name" value="AHBA_syn"/>
    <property type="match status" value="1"/>
</dbReference>
<evidence type="ECO:0000256" key="6">
    <source>
        <dbReference type="RuleBase" id="RU004508"/>
    </source>
</evidence>
<protein>
    <submittedName>
        <fullName evidence="7">Aminotransferase</fullName>
    </submittedName>
</protein>
<dbReference type="GO" id="GO:0000271">
    <property type="term" value="P:polysaccharide biosynthetic process"/>
    <property type="evidence" value="ECO:0007669"/>
    <property type="project" value="TreeGrafter"/>
</dbReference>
<keyword evidence="4 6" id="KW-0663">Pyridoxal phosphate</keyword>
<name>A0A059VXZ8_STRNR</name>
<accession>A0A059VXZ8</accession>
<dbReference type="InterPro" id="IPR015421">
    <property type="entry name" value="PyrdxlP-dep_Trfase_major"/>
</dbReference>
<evidence type="ECO:0000256" key="1">
    <source>
        <dbReference type="ARBA" id="ARBA00001933"/>
    </source>
</evidence>
<comment type="similarity">
    <text evidence="5">Belongs to the DegT/DnrJ/EryC1 family. L-glutamine:2-deoxy-scyllo-inosose/scyllo-inosose aminotransferase subfamily.</text>
</comment>
<dbReference type="InterPro" id="IPR015424">
    <property type="entry name" value="PyrdxlP-dep_Trfase"/>
</dbReference>
<dbReference type="SUPFAM" id="SSF53383">
    <property type="entry name" value="PLP-dependent transferases"/>
    <property type="match status" value="1"/>
</dbReference>
<dbReference type="RefSeq" id="WP_016574084.1">
    <property type="nucleotide sequence ID" value="NZ_BHXC01000006.1"/>
</dbReference>
<comment type="cofactor">
    <cofactor evidence="1">
        <name>pyridoxal 5'-phosphate</name>
        <dbReference type="ChEBI" id="CHEBI:597326"/>
    </cofactor>
</comment>
<dbReference type="EMBL" id="BHXC01000006">
    <property type="protein sequence ID" value="GCB89525.1"/>
    <property type="molecule type" value="Genomic_DNA"/>
</dbReference>
<organism evidence="7 8">
    <name type="scientific">Streptomyces noursei</name>
    <name type="common">Streptomyces albulus</name>
    <dbReference type="NCBI Taxonomy" id="1971"/>
    <lineage>
        <taxon>Bacteria</taxon>
        <taxon>Bacillati</taxon>
        <taxon>Actinomycetota</taxon>
        <taxon>Actinomycetes</taxon>
        <taxon>Kitasatosporales</taxon>
        <taxon>Streptomycetaceae</taxon>
        <taxon>Streptomyces</taxon>
    </lineage>
</organism>
<dbReference type="AlphaFoldDB" id="A0A059VXZ8"/>
<dbReference type="Gene3D" id="3.90.1150.10">
    <property type="entry name" value="Aspartate Aminotransferase, domain 1"/>
    <property type="match status" value="1"/>
</dbReference>
<dbReference type="InterPro" id="IPR015422">
    <property type="entry name" value="PyrdxlP-dep_Trfase_small"/>
</dbReference>
<dbReference type="GO" id="GO:0030170">
    <property type="term" value="F:pyridoxal phosphate binding"/>
    <property type="evidence" value="ECO:0007669"/>
    <property type="project" value="TreeGrafter"/>
</dbReference>
<gene>
    <name evidence="7" type="ORF">SALB_02200</name>
</gene>
<dbReference type="PIRSF" id="PIRSF000390">
    <property type="entry name" value="PLP_StrS"/>
    <property type="match status" value="1"/>
</dbReference>
<keyword evidence="3 7" id="KW-0808">Transferase</keyword>
<dbReference type="Proteomes" id="UP000288351">
    <property type="component" value="Unassembled WGS sequence"/>
</dbReference>
<evidence type="ECO:0000256" key="4">
    <source>
        <dbReference type="ARBA" id="ARBA00022898"/>
    </source>
</evidence>
<keyword evidence="2 7" id="KW-0032">Aminotransferase</keyword>
<dbReference type="GO" id="GO:0008483">
    <property type="term" value="F:transaminase activity"/>
    <property type="evidence" value="ECO:0007669"/>
    <property type="project" value="UniProtKB-KW"/>
</dbReference>
<dbReference type="Pfam" id="PF01041">
    <property type="entry name" value="DegT_DnrJ_EryC1"/>
    <property type="match status" value="1"/>
</dbReference>
<proteinExistence type="inferred from homology"/>
<dbReference type="Gene3D" id="3.40.640.10">
    <property type="entry name" value="Type I PLP-dependent aspartate aminotransferase-like (Major domain)"/>
    <property type="match status" value="1"/>
</dbReference>
<dbReference type="STRING" id="68570.DC74_1397"/>
<dbReference type="PANTHER" id="PTHR30244:SF34">
    <property type="entry name" value="DTDP-4-AMINO-4,6-DIDEOXYGALACTOSE TRANSAMINASE"/>
    <property type="match status" value="1"/>
</dbReference>
<comment type="caution">
    <text evidence="7">The sequence shown here is derived from an EMBL/GenBank/DDBJ whole genome shotgun (WGS) entry which is preliminary data.</text>
</comment>
<dbReference type="PANTHER" id="PTHR30244">
    <property type="entry name" value="TRANSAMINASE"/>
    <property type="match status" value="1"/>
</dbReference>
<dbReference type="InterPro" id="IPR000653">
    <property type="entry name" value="DegT/StrS_aminotransferase"/>
</dbReference>